<feature type="transmembrane region" description="Helical" evidence="10">
    <location>
        <begin position="228"/>
        <end position="245"/>
    </location>
</feature>
<feature type="transmembrane region" description="Helical" evidence="10">
    <location>
        <begin position="164"/>
        <end position="185"/>
    </location>
</feature>
<sequence length="391" mass="40541">MAESPASRVVPLIATAVLVIAAVVVAATGLLPAPELLELGERVVPVLAFVVAITIVAELASEAGVFSALADRLARLGRGRLWMLWMLVLLLAVVSTAFLSLDTTAVLVTPVVVLLAVHVGVSPIPFALATVWLANTASLFLPVSNLTSLLAARSFDGGPLQFLALTWAPALVGVVASAAILSFVFRRQLDRRYRMPTPASIPDRPLLIFSSIITALLLPLLVSGVEVAIPAGAAALLLIAAFATRRRDALRFGLVPWQALGIAGSLFVLVEAAHAHGLSELLAAVSGRGDDPLSLLQLAAIGAASANGINNLPAYLALEPVADSPARLVALLIGVNLGPLVTPWASLATLLWHERLVSLGVTISWMRFVALGLVGVAIIVPLATLALAATL</sequence>
<evidence type="ECO:0000256" key="2">
    <source>
        <dbReference type="ARBA" id="ARBA00006433"/>
    </source>
</evidence>
<dbReference type="EMBL" id="WBJX01000003">
    <property type="protein sequence ID" value="KAB1637830.1"/>
    <property type="molecule type" value="Genomic_DNA"/>
</dbReference>
<evidence type="ECO:0000256" key="8">
    <source>
        <dbReference type="ARBA" id="ARBA00022989"/>
    </source>
</evidence>
<dbReference type="AlphaFoldDB" id="A0A7J5B1S5"/>
<organism evidence="12 13">
    <name type="scientific">Pseudoclavibacter terrae</name>
    <dbReference type="NCBI Taxonomy" id="1530195"/>
    <lineage>
        <taxon>Bacteria</taxon>
        <taxon>Bacillati</taxon>
        <taxon>Actinomycetota</taxon>
        <taxon>Actinomycetes</taxon>
        <taxon>Micrococcales</taxon>
        <taxon>Microbacteriaceae</taxon>
        <taxon>Pseudoclavibacter</taxon>
    </lineage>
</organism>
<keyword evidence="6 10" id="KW-0812">Transmembrane</keyword>
<keyword evidence="9 10" id="KW-0472">Membrane</keyword>
<evidence type="ECO:0000256" key="10">
    <source>
        <dbReference type="SAM" id="Phobius"/>
    </source>
</evidence>
<evidence type="ECO:0000259" key="11">
    <source>
        <dbReference type="Pfam" id="PF03600"/>
    </source>
</evidence>
<dbReference type="RefSeq" id="WP_151423979.1">
    <property type="nucleotide sequence ID" value="NZ_WBJX01000003.1"/>
</dbReference>
<dbReference type="GO" id="GO:0005886">
    <property type="term" value="C:plasma membrane"/>
    <property type="evidence" value="ECO:0007669"/>
    <property type="project" value="UniProtKB-SubCell"/>
</dbReference>
<feature type="transmembrane region" description="Helical" evidence="10">
    <location>
        <begin position="43"/>
        <end position="69"/>
    </location>
</feature>
<keyword evidence="13" id="KW-1185">Reference proteome</keyword>
<keyword evidence="4" id="KW-0813">Transport</keyword>
<feature type="transmembrane region" description="Helical" evidence="10">
    <location>
        <begin position="206"/>
        <end position="222"/>
    </location>
</feature>
<evidence type="ECO:0000256" key="3">
    <source>
        <dbReference type="ARBA" id="ARBA00009843"/>
    </source>
</evidence>
<feature type="domain" description="Citrate transporter-like" evidence="11">
    <location>
        <begin position="10"/>
        <end position="347"/>
    </location>
</feature>
<reference evidence="12 13" key="1">
    <citation type="submission" date="2019-09" db="EMBL/GenBank/DDBJ databases">
        <title>Phylogeny of genus Pseudoclavibacter and closely related genus.</title>
        <authorList>
            <person name="Li Y."/>
        </authorList>
    </citation>
    <scope>NUCLEOTIDE SEQUENCE [LARGE SCALE GENOMIC DNA]</scope>
    <source>
        <strain evidence="12 13">THG-MD12</strain>
    </source>
</reference>
<comment type="similarity">
    <text evidence="2">Belongs to the ArsB family.</text>
</comment>
<feature type="transmembrane region" description="Helical" evidence="10">
    <location>
        <begin position="131"/>
        <end position="152"/>
    </location>
</feature>
<feature type="transmembrane region" description="Helical" evidence="10">
    <location>
        <begin position="328"/>
        <end position="353"/>
    </location>
</feature>
<dbReference type="PANTHER" id="PTHR43302:SF5">
    <property type="entry name" value="TRANSPORTER ARSB-RELATED"/>
    <property type="match status" value="1"/>
</dbReference>
<comment type="caution">
    <text evidence="12">The sequence shown here is derived from an EMBL/GenBank/DDBJ whole genome shotgun (WGS) entry which is preliminary data.</text>
</comment>
<keyword evidence="5" id="KW-1003">Cell membrane</keyword>
<evidence type="ECO:0000256" key="9">
    <source>
        <dbReference type="ARBA" id="ARBA00023136"/>
    </source>
</evidence>
<feature type="transmembrane region" description="Helical" evidence="10">
    <location>
        <begin position="105"/>
        <end position="124"/>
    </location>
</feature>
<dbReference type="PRINTS" id="PR00758">
    <property type="entry name" value="ARSENICPUMP"/>
</dbReference>
<feature type="transmembrane region" description="Helical" evidence="10">
    <location>
        <begin position="257"/>
        <end position="275"/>
    </location>
</feature>
<feature type="transmembrane region" description="Helical" evidence="10">
    <location>
        <begin position="365"/>
        <end position="389"/>
    </location>
</feature>
<comment type="subcellular location">
    <subcellularLocation>
        <location evidence="1">Cell membrane</location>
        <topology evidence="1">Multi-pass membrane protein</topology>
    </subcellularLocation>
</comment>
<evidence type="ECO:0000313" key="13">
    <source>
        <dbReference type="Proteomes" id="UP000490386"/>
    </source>
</evidence>
<gene>
    <name evidence="12" type="ORF">F8O03_11625</name>
</gene>
<dbReference type="Proteomes" id="UP000490386">
    <property type="component" value="Unassembled WGS sequence"/>
</dbReference>
<keyword evidence="8 10" id="KW-1133">Transmembrane helix</keyword>
<evidence type="ECO:0000256" key="1">
    <source>
        <dbReference type="ARBA" id="ARBA00004651"/>
    </source>
</evidence>
<evidence type="ECO:0000313" key="12">
    <source>
        <dbReference type="EMBL" id="KAB1637830.1"/>
    </source>
</evidence>
<dbReference type="InterPro" id="IPR004680">
    <property type="entry name" value="Cit_transptr-like_dom"/>
</dbReference>
<dbReference type="Pfam" id="PF03600">
    <property type="entry name" value="CitMHS"/>
    <property type="match status" value="1"/>
</dbReference>
<dbReference type="GO" id="GO:0046685">
    <property type="term" value="P:response to arsenic-containing substance"/>
    <property type="evidence" value="ECO:0007669"/>
    <property type="project" value="UniProtKB-KW"/>
</dbReference>
<dbReference type="InterPro" id="IPR000802">
    <property type="entry name" value="Arsenical_pump_ArsB"/>
</dbReference>
<evidence type="ECO:0000256" key="7">
    <source>
        <dbReference type="ARBA" id="ARBA00022849"/>
    </source>
</evidence>
<protein>
    <submittedName>
        <fullName evidence="12">Arsenic transporter</fullName>
    </submittedName>
</protein>
<comment type="similarity">
    <text evidence="3">Belongs to the CitM (TC 2.A.11) transporter family.</text>
</comment>
<proteinExistence type="inferred from homology"/>
<feature type="transmembrane region" description="Helical" evidence="10">
    <location>
        <begin position="12"/>
        <end position="31"/>
    </location>
</feature>
<dbReference type="GO" id="GO:0015105">
    <property type="term" value="F:arsenite transmembrane transporter activity"/>
    <property type="evidence" value="ECO:0007669"/>
    <property type="project" value="InterPro"/>
</dbReference>
<accession>A0A7J5B1S5</accession>
<evidence type="ECO:0000256" key="4">
    <source>
        <dbReference type="ARBA" id="ARBA00022448"/>
    </source>
</evidence>
<evidence type="ECO:0000256" key="6">
    <source>
        <dbReference type="ARBA" id="ARBA00022692"/>
    </source>
</evidence>
<keyword evidence="7" id="KW-0059">Arsenical resistance</keyword>
<feature type="transmembrane region" description="Helical" evidence="10">
    <location>
        <begin position="81"/>
        <end position="99"/>
    </location>
</feature>
<name>A0A7J5B1S5_9MICO</name>
<feature type="transmembrane region" description="Helical" evidence="10">
    <location>
        <begin position="295"/>
        <end position="316"/>
    </location>
</feature>
<evidence type="ECO:0000256" key="5">
    <source>
        <dbReference type="ARBA" id="ARBA00022475"/>
    </source>
</evidence>
<dbReference type="OrthoDB" id="9774335at2"/>
<dbReference type="PANTHER" id="PTHR43302">
    <property type="entry name" value="TRANSPORTER ARSB-RELATED"/>
    <property type="match status" value="1"/>
</dbReference>